<dbReference type="Proteomes" id="UP000294847">
    <property type="component" value="Chromosome 2"/>
</dbReference>
<protein>
    <submittedName>
        <fullName evidence="1">Uncharacterized protein</fullName>
    </submittedName>
</protein>
<accession>A0A4P7NAC8</accession>
<dbReference type="EMBL" id="CP034205">
    <property type="protein sequence ID" value="QBZ57120.1"/>
    <property type="molecule type" value="Genomic_DNA"/>
</dbReference>
<evidence type="ECO:0000313" key="2">
    <source>
        <dbReference type="Proteomes" id="UP000294847"/>
    </source>
</evidence>
<dbReference type="AlphaFoldDB" id="A0A4P7NAC8"/>
<reference evidence="1 2" key="1">
    <citation type="journal article" date="2019" name="Mol. Biol. Evol.">
        <title>Blast fungal genomes show frequent chromosomal changes, gene gains and losses, and effector gene turnover.</title>
        <authorList>
            <person name="Gomez Luciano L.B."/>
            <person name="Jason Tsai I."/>
            <person name="Chuma I."/>
            <person name="Tosa Y."/>
            <person name="Chen Y.H."/>
            <person name="Li J.Y."/>
            <person name="Li M.Y."/>
            <person name="Jade Lu M.Y."/>
            <person name="Nakayashiki H."/>
            <person name="Li W.H."/>
        </authorList>
    </citation>
    <scope>NUCLEOTIDE SEQUENCE [LARGE SCALE GENOMIC DNA]</scope>
    <source>
        <strain evidence="1">MZ5-1-6</strain>
    </source>
</reference>
<gene>
    <name evidence="1" type="ORF">PoMZ_02042</name>
</gene>
<organism evidence="1 2">
    <name type="scientific">Pyricularia oryzae</name>
    <name type="common">Rice blast fungus</name>
    <name type="synonym">Magnaporthe oryzae</name>
    <dbReference type="NCBI Taxonomy" id="318829"/>
    <lineage>
        <taxon>Eukaryota</taxon>
        <taxon>Fungi</taxon>
        <taxon>Dikarya</taxon>
        <taxon>Ascomycota</taxon>
        <taxon>Pezizomycotina</taxon>
        <taxon>Sordariomycetes</taxon>
        <taxon>Sordariomycetidae</taxon>
        <taxon>Magnaporthales</taxon>
        <taxon>Pyriculariaceae</taxon>
        <taxon>Pyricularia</taxon>
    </lineage>
</organism>
<name>A0A4P7NAC8_PYROR</name>
<evidence type="ECO:0000313" key="1">
    <source>
        <dbReference type="EMBL" id="QBZ57120.1"/>
    </source>
</evidence>
<proteinExistence type="predicted"/>
<sequence>MAVLSTSSHIGLYQPTKGNPGGKVPKSGAVGSAGYMGNRWDDRMSFGMSNSLVLCLRVISVKPRLA</sequence>